<dbReference type="GO" id="GO:0008764">
    <property type="term" value="F:UDP-N-acetylmuramoylalanine-D-glutamate ligase activity"/>
    <property type="evidence" value="ECO:0007669"/>
    <property type="project" value="UniProtKB-EC"/>
</dbReference>
<dbReference type="InterPro" id="IPR013221">
    <property type="entry name" value="Mur_ligase_cen"/>
</dbReference>
<keyword evidence="3" id="KW-0067">ATP-binding</keyword>
<organism evidence="5 6">
    <name type="scientific">Methanolapillus millepedarum</name>
    <dbReference type="NCBI Taxonomy" id="3028296"/>
    <lineage>
        <taxon>Archaea</taxon>
        <taxon>Methanobacteriati</taxon>
        <taxon>Methanobacteriota</taxon>
        <taxon>Stenosarchaea group</taxon>
        <taxon>Methanomicrobia</taxon>
        <taxon>Methanosarcinales</taxon>
        <taxon>Methanosarcinaceae</taxon>
        <taxon>Methanolapillus</taxon>
    </lineage>
</organism>
<dbReference type="PANTHER" id="PTHR43024">
    <property type="entry name" value="UDP-N-ACETYLMURAMOYL-TRIPEPTIDE--D-ALANYL-D-ALANINE LIGASE"/>
    <property type="match status" value="1"/>
</dbReference>
<sequence length="512" mass="57280">MENPEIPWTKIAVFDLNHGGLAIASQLLKKGVQITAFDIYKKMSDEKLQEATKEYGFLVSNNPADLDPKDKTFELVCLPIHVDSKNEFVQKAGELKIPTTTHHDIVGRMLHGDKRLEGKKLIEFTGVRGKTSACTLFAQMLSYKKCVGLHTSKGIFMWKDGKFKMIREGISISPAYVPDIIDFIFESGYNPEIFVFEISLGSTGAEDIGILTTLEPEYMVSGKSMTSTEVKTQIFTRAKENGTFIVNYNDWEKIKNYIRQDQEIIVFDASGKAVEDGKPTDVFLNITKGKDGKRTAEIESSRNSKFFSIGLRGGYDAEAYKTAFAASISAALEFDVSESQIMEALDQFGGISGRMKETTEDGRHVLDNSNSGLDIYSCEWAIKYMLDKYFEKKSPHFDATAKREFIVVIGEERQTVCEGIEPFAIDKLIEYYKKDIDKLILVGDRLKKYMGDKCSRDVEQEEAGAVDAPVEAGENGNVCTALYADDFKSGFMKALEVSKEGDVIIMAVKSFR</sequence>
<dbReference type="AlphaFoldDB" id="A0AA96ZUT4"/>
<evidence type="ECO:0000256" key="2">
    <source>
        <dbReference type="ARBA" id="ARBA00022741"/>
    </source>
</evidence>
<dbReference type="NCBIfam" id="NF033197">
    <property type="entry name" value="F430_CfbE"/>
    <property type="match status" value="1"/>
</dbReference>
<dbReference type="InterPro" id="IPR036565">
    <property type="entry name" value="Mur-like_cat_sf"/>
</dbReference>
<dbReference type="GO" id="GO:0005524">
    <property type="term" value="F:ATP binding"/>
    <property type="evidence" value="ECO:0007669"/>
    <property type="project" value="UniProtKB-KW"/>
</dbReference>
<dbReference type="RefSeq" id="WP_338102309.1">
    <property type="nucleotide sequence ID" value="NZ_CP131060.1"/>
</dbReference>
<evidence type="ECO:0000256" key="1">
    <source>
        <dbReference type="ARBA" id="ARBA00022598"/>
    </source>
</evidence>
<dbReference type="SUPFAM" id="SSF53623">
    <property type="entry name" value="MurD-like peptide ligases, catalytic domain"/>
    <property type="match status" value="1"/>
</dbReference>
<reference evidence="5 6" key="1">
    <citation type="submission" date="2023-07" db="EMBL/GenBank/DDBJ databases">
        <title>Closed genoem sequence of Methanosarcinaceae archaeon Ac7.</title>
        <authorList>
            <person name="Poehlein A."/>
            <person name="Protasov E."/>
            <person name="Platt K."/>
            <person name="Reeh H."/>
            <person name="Daniel R."/>
            <person name="Brune A."/>
        </authorList>
    </citation>
    <scope>NUCLEOTIDE SEQUENCE [LARGE SCALE GENOMIC DNA]</scope>
    <source>
        <strain evidence="5 6">Ac7</strain>
    </source>
</reference>
<protein>
    <submittedName>
        <fullName evidence="5">UDP-N-acetylmuramoylalanine--D-glutamate ligase</fullName>
        <ecNumber evidence="5">6.3.2.9</ecNumber>
    </submittedName>
</protein>
<dbReference type="EC" id="6.3.2.9" evidence="5"/>
<feature type="domain" description="Mur ligase central" evidence="4">
    <location>
        <begin position="125"/>
        <end position="318"/>
    </location>
</feature>
<dbReference type="Proteomes" id="UP001303587">
    <property type="component" value="Chromosome"/>
</dbReference>
<gene>
    <name evidence="5" type="primary">murD</name>
    <name evidence="5" type="ORF">MsAc7_15410</name>
</gene>
<evidence type="ECO:0000313" key="6">
    <source>
        <dbReference type="Proteomes" id="UP001303587"/>
    </source>
</evidence>
<dbReference type="Gene3D" id="3.40.1190.10">
    <property type="entry name" value="Mur-like, catalytic domain"/>
    <property type="match status" value="1"/>
</dbReference>
<name>A0AA96ZUT4_9EURY</name>
<dbReference type="InterPro" id="IPR051046">
    <property type="entry name" value="MurCDEF_CellWall_CoF430Synth"/>
</dbReference>
<keyword evidence="1 5" id="KW-0436">Ligase</keyword>
<accession>A0AA96ZUT4</accession>
<dbReference type="GeneID" id="89230637"/>
<dbReference type="EMBL" id="CP131060">
    <property type="protein sequence ID" value="WNY25969.1"/>
    <property type="molecule type" value="Genomic_DNA"/>
</dbReference>
<keyword evidence="2" id="KW-0547">Nucleotide-binding</keyword>
<keyword evidence="6" id="KW-1185">Reference proteome</keyword>
<proteinExistence type="predicted"/>
<evidence type="ECO:0000259" key="4">
    <source>
        <dbReference type="Pfam" id="PF08245"/>
    </source>
</evidence>
<evidence type="ECO:0000256" key="3">
    <source>
        <dbReference type="ARBA" id="ARBA00022840"/>
    </source>
</evidence>
<dbReference type="Pfam" id="PF08245">
    <property type="entry name" value="Mur_ligase_M"/>
    <property type="match status" value="1"/>
</dbReference>
<evidence type="ECO:0000313" key="5">
    <source>
        <dbReference type="EMBL" id="WNY25969.1"/>
    </source>
</evidence>
<dbReference type="PANTHER" id="PTHR43024:SF1">
    <property type="entry name" value="UDP-N-ACETYLMURAMOYL-TRIPEPTIDE--D-ALANYL-D-ALANINE LIGASE"/>
    <property type="match status" value="1"/>
</dbReference>